<evidence type="ECO:0000256" key="1">
    <source>
        <dbReference type="SAM" id="Phobius"/>
    </source>
</evidence>
<name>A0A364VDU6_9CORY</name>
<dbReference type="AlphaFoldDB" id="A0A364VDU6"/>
<accession>A0A364VDU6</accession>
<keyword evidence="1" id="KW-0472">Membrane</keyword>
<keyword evidence="1" id="KW-0812">Transmembrane</keyword>
<evidence type="ECO:0000313" key="3">
    <source>
        <dbReference type="Proteomes" id="UP000251047"/>
    </source>
</evidence>
<comment type="caution">
    <text evidence="2">The sequence shown here is derived from an EMBL/GenBank/DDBJ whole genome shotgun (WGS) entry which is preliminary data.</text>
</comment>
<feature type="transmembrane region" description="Helical" evidence="1">
    <location>
        <begin position="44"/>
        <end position="61"/>
    </location>
</feature>
<dbReference type="Proteomes" id="UP000251047">
    <property type="component" value="Unassembled WGS sequence"/>
</dbReference>
<proteinExistence type="predicted"/>
<evidence type="ECO:0000313" key="2">
    <source>
        <dbReference type="EMBL" id="RAV34788.1"/>
    </source>
</evidence>
<sequence>MSDHWLRVLQLAQHISVCISGLEVARWEVRAVFGAELGVIGSKFAAGVFPILLGYFCSMFFS</sequence>
<protein>
    <submittedName>
        <fullName evidence="2">Uncharacterized protein</fullName>
    </submittedName>
</protein>
<dbReference type="EMBL" id="PHQP01000005">
    <property type="protein sequence ID" value="RAV34788.1"/>
    <property type="molecule type" value="Genomic_DNA"/>
</dbReference>
<gene>
    <name evidence="2" type="ORF">CWC39_01205</name>
</gene>
<reference evidence="2 3" key="1">
    <citation type="journal article" date="2018" name="Syst. Appl. Microbiol.">
        <title>Corynebacterium heidelbergense sp. nov., isolated from the preen glands of Egyptian geese (Alopochen aegyptiacus).</title>
        <authorList>
            <person name="Braun M.S."/>
            <person name="Wang E."/>
            <person name="Zimmermann S."/>
            <person name="Wink M."/>
        </authorList>
    </citation>
    <scope>NUCLEOTIDE SEQUENCE [LARGE SCALE GENOMIC DNA]</scope>
    <source>
        <strain evidence="2 3">DSM 104638</strain>
    </source>
</reference>
<organism evidence="2 3">
    <name type="scientific">Corynebacterium heidelbergense</name>
    <dbReference type="NCBI Taxonomy" id="2055947"/>
    <lineage>
        <taxon>Bacteria</taxon>
        <taxon>Bacillati</taxon>
        <taxon>Actinomycetota</taxon>
        <taxon>Actinomycetes</taxon>
        <taxon>Mycobacteriales</taxon>
        <taxon>Corynebacteriaceae</taxon>
        <taxon>Corynebacterium</taxon>
    </lineage>
</organism>
<keyword evidence="1" id="KW-1133">Transmembrane helix</keyword>